<dbReference type="EMBL" id="CAXIEN010000610">
    <property type="protein sequence ID" value="CAL1301033.1"/>
    <property type="molecule type" value="Genomic_DNA"/>
</dbReference>
<comment type="caution">
    <text evidence="1">The sequence shown here is derived from an EMBL/GenBank/DDBJ whole genome shotgun (WGS) entry which is preliminary data.</text>
</comment>
<accession>A0AAV2BY87</accession>
<protein>
    <submittedName>
        <fullName evidence="1">Uncharacterized protein</fullName>
    </submittedName>
</protein>
<name>A0AAV2BY87_9ARAC</name>
<organism evidence="1 2">
    <name type="scientific">Larinioides sclopetarius</name>
    <dbReference type="NCBI Taxonomy" id="280406"/>
    <lineage>
        <taxon>Eukaryota</taxon>
        <taxon>Metazoa</taxon>
        <taxon>Ecdysozoa</taxon>
        <taxon>Arthropoda</taxon>
        <taxon>Chelicerata</taxon>
        <taxon>Arachnida</taxon>
        <taxon>Araneae</taxon>
        <taxon>Araneomorphae</taxon>
        <taxon>Entelegynae</taxon>
        <taxon>Araneoidea</taxon>
        <taxon>Araneidae</taxon>
        <taxon>Larinioides</taxon>
    </lineage>
</organism>
<proteinExistence type="predicted"/>
<gene>
    <name evidence="1" type="ORF">LARSCL_LOCUS22273</name>
</gene>
<evidence type="ECO:0000313" key="2">
    <source>
        <dbReference type="Proteomes" id="UP001497382"/>
    </source>
</evidence>
<dbReference type="Proteomes" id="UP001497382">
    <property type="component" value="Unassembled WGS sequence"/>
</dbReference>
<keyword evidence="2" id="KW-1185">Reference proteome</keyword>
<evidence type="ECO:0000313" key="1">
    <source>
        <dbReference type="EMBL" id="CAL1301033.1"/>
    </source>
</evidence>
<reference evidence="1 2" key="1">
    <citation type="submission" date="2024-04" db="EMBL/GenBank/DDBJ databases">
        <authorList>
            <person name="Rising A."/>
            <person name="Reimegard J."/>
            <person name="Sonavane S."/>
            <person name="Akerstrom W."/>
            <person name="Nylinder S."/>
            <person name="Hedman E."/>
            <person name="Kallberg Y."/>
        </authorList>
    </citation>
    <scope>NUCLEOTIDE SEQUENCE [LARGE SCALE GENOMIC DNA]</scope>
</reference>
<dbReference type="AlphaFoldDB" id="A0AAV2BY87"/>
<sequence>MRFLSDSDSVSSYTLDSTLFSTPTRHFLLYCACTSCSQQGTRGSLILNFAIEAKISVSIYKFTTTYLNLQPQIKLESLHCRQQSNRSVQRCARGKATGI</sequence>